<evidence type="ECO:0000256" key="3">
    <source>
        <dbReference type="PROSITE-ProRule" id="PRU00023"/>
    </source>
</evidence>
<sequence length="979" mass="107343">MNLDKLVEEIESDSLSPNTCDEYLGCILTLASSMGEIQLVQSALKKGAVVEGNDSWDVSPLFEACRNNHPEIVQLLLEHGANVNHTTRNGIRPLHIACRGGNIKIVEMLVAAGADIKARTQMGNDAMMEAHKYGHTDCFELLLDKGGYIEEPDPESRGHINGELGRPLQAPFTFFCFRGPIELIKCMLEHKRAKDAIDVQELSFGLLEASLEGRVDVARLLVQYGLDVKMVNTNHESPLQVAAKNGHINFINFLLDSGVDINYTTSEGVTALMEACWNGRYETVKLLVGRGADLNLFSPESLESAISLAAMAGQFGIVKHLTAHGVRIDPLCNVAMLKAIRSGHSFMLQHFVNVGADVNYIHKSTGETALTTACDARSENAVDFLLEKGAKADLAMGDNLTPLMIAAKRGLNSIVDMLIKKRVNLSKVTCDNKHSALSLACCYGHKHVVVKLINAGAKVNHVYANNETLLTYLAKSVHTDVLEAICSFVRVLELDVSEFACRSLDRIQIDKYRHLLDCYREHGFTPIPEYQALKEYFESQDDEQKSKSTRNKQNQPAKGKKRTINRSKLRESTSVESEITSNDTKLGTEDKSSMLNAKVGPGCDTALSISVKLCRIDVVKALAKFGAEVDCRDKSGQTPLMLASKIGRHTMVKTLIESGANVNESCSFKGYSALCYAALHSKTDCAKLLLSAGANKNHAGHDRMTPLCLAVSSGSIEMVKLLLDKKAEADRTSQGPLPIMCSTNPNKEIVSLLLTHGADPQAEYKGVSFFANVCNQSDIETLIFIIDHCRTLNLERKNRFGHTPLMQAVINDQKSVASVLIDAGAEINNTYQANPEKDNPLTTATAMGNYEMMELLLEKGAVVEHRNKNKYTAISVAAIKGDLKAVELLFKKKACASPKNGNQESPLKLALRGGHLDVVTFLSDKVQSFPSETEKDIILSEIAQDNQVIYYNFIQMVIASSIFSCTIFLPLIKLADVSY</sequence>
<feature type="repeat" description="ANK" evidence="3">
    <location>
        <begin position="234"/>
        <end position="266"/>
    </location>
</feature>
<dbReference type="AlphaFoldDB" id="A0A0C2MQD5"/>
<feature type="repeat" description="ANK" evidence="3">
    <location>
        <begin position="56"/>
        <end position="88"/>
    </location>
</feature>
<dbReference type="PRINTS" id="PR01415">
    <property type="entry name" value="ANKYRIN"/>
</dbReference>
<evidence type="ECO:0000313" key="6">
    <source>
        <dbReference type="Proteomes" id="UP000031668"/>
    </source>
</evidence>
<dbReference type="GO" id="GO:0005737">
    <property type="term" value="C:cytoplasm"/>
    <property type="evidence" value="ECO:0007669"/>
    <property type="project" value="TreeGrafter"/>
</dbReference>
<evidence type="ECO:0000256" key="4">
    <source>
        <dbReference type="SAM" id="MobiDB-lite"/>
    </source>
</evidence>
<dbReference type="PANTHER" id="PTHR23206">
    <property type="entry name" value="MASK PROTEIN"/>
    <property type="match status" value="1"/>
</dbReference>
<dbReference type="Proteomes" id="UP000031668">
    <property type="component" value="Unassembled WGS sequence"/>
</dbReference>
<feature type="repeat" description="ANK" evidence="3">
    <location>
        <begin position="635"/>
        <end position="667"/>
    </location>
</feature>
<feature type="repeat" description="ANK" evidence="3">
    <location>
        <begin position="669"/>
        <end position="701"/>
    </location>
</feature>
<evidence type="ECO:0000256" key="2">
    <source>
        <dbReference type="ARBA" id="ARBA00023043"/>
    </source>
</evidence>
<feature type="repeat" description="ANK" evidence="3">
    <location>
        <begin position="800"/>
        <end position="832"/>
    </location>
</feature>
<dbReference type="InterPro" id="IPR051631">
    <property type="entry name" value="Ankyrin-KH/SAM_domain"/>
</dbReference>
<keyword evidence="1" id="KW-0677">Repeat</keyword>
<dbReference type="PROSITE" id="PS50297">
    <property type="entry name" value="ANK_REP_REGION"/>
    <property type="match status" value="9"/>
</dbReference>
<feature type="repeat" description="ANK" evidence="3">
    <location>
        <begin position="89"/>
        <end position="121"/>
    </location>
</feature>
<dbReference type="PANTHER" id="PTHR23206:SF7">
    <property type="entry name" value="PROTEIN KINASE DOMAIN-CONTAINING PROTEIN"/>
    <property type="match status" value="1"/>
</dbReference>
<keyword evidence="6" id="KW-1185">Reference proteome</keyword>
<dbReference type="Pfam" id="PF13637">
    <property type="entry name" value="Ank_4"/>
    <property type="match status" value="2"/>
</dbReference>
<dbReference type="OMA" id="HTEIAKM"/>
<dbReference type="InterPro" id="IPR002110">
    <property type="entry name" value="Ankyrin_rpt"/>
</dbReference>
<dbReference type="InterPro" id="IPR036770">
    <property type="entry name" value="Ankyrin_rpt-contain_sf"/>
</dbReference>
<feature type="repeat" description="ANK" evidence="3">
    <location>
        <begin position="836"/>
        <end position="868"/>
    </location>
</feature>
<feature type="repeat" description="ANK" evidence="3">
    <location>
        <begin position="267"/>
        <end position="299"/>
    </location>
</feature>
<dbReference type="PROSITE" id="PS50088">
    <property type="entry name" value="ANK_REPEAT"/>
    <property type="match status" value="10"/>
</dbReference>
<dbReference type="EMBL" id="JWZT01002428">
    <property type="protein sequence ID" value="KII69471.1"/>
    <property type="molecule type" value="Genomic_DNA"/>
</dbReference>
<organism evidence="5 6">
    <name type="scientific">Thelohanellus kitauei</name>
    <name type="common">Myxosporean</name>
    <dbReference type="NCBI Taxonomy" id="669202"/>
    <lineage>
        <taxon>Eukaryota</taxon>
        <taxon>Metazoa</taxon>
        <taxon>Cnidaria</taxon>
        <taxon>Myxozoa</taxon>
        <taxon>Myxosporea</taxon>
        <taxon>Bivalvulida</taxon>
        <taxon>Platysporina</taxon>
        <taxon>Myxobolidae</taxon>
        <taxon>Thelohanellus</taxon>
    </lineage>
</organism>
<feature type="compositionally biased region" description="Polar residues" evidence="4">
    <location>
        <begin position="574"/>
        <end position="585"/>
    </location>
</feature>
<comment type="caution">
    <text evidence="5">The sequence shown here is derived from an EMBL/GenBank/DDBJ whole genome shotgun (WGS) entry which is preliminary data.</text>
</comment>
<accession>A0A0C2MQD5</accession>
<dbReference type="Pfam" id="PF12796">
    <property type="entry name" value="Ank_2"/>
    <property type="match status" value="6"/>
</dbReference>
<feature type="region of interest" description="Disordered" evidence="4">
    <location>
        <begin position="541"/>
        <end position="587"/>
    </location>
</feature>
<feature type="repeat" description="ANK" evidence="3">
    <location>
        <begin position="702"/>
        <end position="734"/>
    </location>
</feature>
<keyword evidence="2 3" id="KW-0040">ANK repeat</keyword>
<feature type="compositionally biased region" description="Basic residues" evidence="4">
    <location>
        <begin position="558"/>
        <end position="567"/>
    </location>
</feature>
<dbReference type="SUPFAM" id="SSF48403">
    <property type="entry name" value="Ankyrin repeat"/>
    <property type="match status" value="3"/>
</dbReference>
<dbReference type="Gene3D" id="1.25.40.20">
    <property type="entry name" value="Ankyrin repeat-containing domain"/>
    <property type="match status" value="5"/>
</dbReference>
<dbReference type="SMART" id="SM00248">
    <property type="entry name" value="ANK"/>
    <property type="match status" value="23"/>
</dbReference>
<dbReference type="OrthoDB" id="5946739at2759"/>
<protein>
    <submittedName>
        <fullName evidence="5">Ankyrin repeat domain-containing protein 17</fullName>
    </submittedName>
</protein>
<evidence type="ECO:0000256" key="1">
    <source>
        <dbReference type="ARBA" id="ARBA00022737"/>
    </source>
</evidence>
<proteinExistence type="predicted"/>
<gene>
    <name evidence="5" type="ORF">RF11_11117</name>
</gene>
<name>A0A0C2MQD5_THEKT</name>
<reference evidence="5 6" key="1">
    <citation type="journal article" date="2014" name="Genome Biol. Evol.">
        <title>The genome of the myxosporean Thelohanellus kitauei shows adaptations to nutrient acquisition within its fish host.</title>
        <authorList>
            <person name="Yang Y."/>
            <person name="Xiong J."/>
            <person name="Zhou Z."/>
            <person name="Huo F."/>
            <person name="Miao W."/>
            <person name="Ran C."/>
            <person name="Liu Y."/>
            <person name="Zhang J."/>
            <person name="Feng J."/>
            <person name="Wang M."/>
            <person name="Wang M."/>
            <person name="Wang L."/>
            <person name="Yao B."/>
        </authorList>
    </citation>
    <scope>NUCLEOTIDE SEQUENCE [LARGE SCALE GENOMIC DNA]</scope>
    <source>
        <strain evidence="5">Wuqing</strain>
    </source>
</reference>
<evidence type="ECO:0000313" key="5">
    <source>
        <dbReference type="EMBL" id="KII69471.1"/>
    </source>
</evidence>
<dbReference type="GO" id="GO:0045087">
    <property type="term" value="P:innate immune response"/>
    <property type="evidence" value="ECO:0007669"/>
    <property type="project" value="TreeGrafter"/>
</dbReference>
<feature type="repeat" description="ANK" evidence="3">
    <location>
        <begin position="398"/>
        <end position="430"/>
    </location>
</feature>